<name>A0A239PHV4_9ACTN</name>
<dbReference type="GO" id="GO:0005506">
    <property type="term" value="F:iron ion binding"/>
    <property type="evidence" value="ECO:0007669"/>
    <property type="project" value="InterPro"/>
</dbReference>
<evidence type="ECO:0000256" key="1">
    <source>
        <dbReference type="ARBA" id="ARBA00010617"/>
    </source>
</evidence>
<evidence type="ECO:0000256" key="7">
    <source>
        <dbReference type="RuleBase" id="RU000461"/>
    </source>
</evidence>
<dbReference type="InterPro" id="IPR002397">
    <property type="entry name" value="Cyt_P450_B"/>
</dbReference>
<dbReference type="GO" id="GO:0036199">
    <property type="term" value="F:cholest-4-en-3-one 26-monooxygenase activity"/>
    <property type="evidence" value="ECO:0007669"/>
    <property type="project" value="TreeGrafter"/>
</dbReference>
<proteinExistence type="inferred from homology"/>
<accession>A0A239PHV4</accession>
<dbReference type="EMBL" id="FZPH01000028">
    <property type="protein sequence ID" value="SNT65889.1"/>
    <property type="molecule type" value="Genomic_DNA"/>
</dbReference>
<evidence type="ECO:0000313" key="10">
    <source>
        <dbReference type="Proteomes" id="UP000198362"/>
    </source>
</evidence>
<dbReference type="PANTHER" id="PTHR46696:SF4">
    <property type="entry name" value="BIOTIN BIOSYNTHESIS CYTOCHROME P450"/>
    <property type="match status" value="1"/>
</dbReference>
<evidence type="ECO:0000256" key="8">
    <source>
        <dbReference type="SAM" id="MobiDB-lite"/>
    </source>
</evidence>
<comment type="similarity">
    <text evidence="1 7">Belongs to the cytochrome P450 family.</text>
</comment>
<dbReference type="RefSeq" id="WP_089255556.1">
    <property type="nucleotide sequence ID" value="NZ_FZPH01000028.1"/>
</dbReference>
<dbReference type="Proteomes" id="UP000198362">
    <property type="component" value="Unassembled WGS sequence"/>
</dbReference>
<dbReference type="InterPro" id="IPR001128">
    <property type="entry name" value="Cyt_P450"/>
</dbReference>
<dbReference type="InterPro" id="IPR017972">
    <property type="entry name" value="Cyt_P450_CS"/>
</dbReference>
<dbReference type="FunFam" id="1.10.630.10:FF:000018">
    <property type="entry name" value="Cytochrome P450 monooxygenase"/>
    <property type="match status" value="1"/>
</dbReference>
<keyword evidence="10" id="KW-1185">Reference proteome</keyword>
<dbReference type="GO" id="GO:0006707">
    <property type="term" value="P:cholesterol catabolic process"/>
    <property type="evidence" value="ECO:0007669"/>
    <property type="project" value="TreeGrafter"/>
</dbReference>
<feature type="region of interest" description="Disordered" evidence="8">
    <location>
        <begin position="186"/>
        <end position="206"/>
    </location>
</feature>
<protein>
    <submittedName>
        <fullName evidence="9">Cytochrome P450</fullName>
    </submittedName>
</protein>
<keyword evidence="3 7" id="KW-0479">Metal-binding</keyword>
<dbReference type="PANTHER" id="PTHR46696">
    <property type="entry name" value="P450, PUTATIVE (EUROFUNG)-RELATED"/>
    <property type="match status" value="1"/>
</dbReference>
<dbReference type="InterPro" id="IPR036396">
    <property type="entry name" value="Cyt_P450_sf"/>
</dbReference>
<evidence type="ECO:0000256" key="6">
    <source>
        <dbReference type="ARBA" id="ARBA00023033"/>
    </source>
</evidence>
<dbReference type="GO" id="GO:0008395">
    <property type="term" value="F:steroid hydroxylase activity"/>
    <property type="evidence" value="ECO:0007669"/>
    <property type="project" value="TreeGrafter"/>
</dbReference>
<dbReference type="Gene3D" id="1.10.630.10">
    <property type="entry name" value="Cytochrome P450"/>
    <property type="match status" value="1"/>
</dbReference>
<evidence type="ECO:0000256" key="2">
    <source>
        <dbReference type="ARBA" id="ARBA00022617"/>
    </source>
</evidence>
<dbReference type="OrthoDB" id="4156795at2"/>
<dbReference type="Pfam" id="PF00067">
    <property type="entry name" value="p450"/>
    <property type="match status" value="1"/>
</dbReference>
<sequence>MNGHTFSAGQVGTARFPLTCIDLADPVLYTAPDGGLDLLRQLQREHPVYWNHRPGGAGFWAFTRYADAVTVFRSKNAFTSRQGIQVGQAGGMEQPAAGTMLVQADRGDHRRIKATLSPHLSETAMQQLLPVLRAAARMAVDKHADGTEFDFMTEIAAELTWSVLGAILGIPAADRRTVARWTETAFGATSGQRQDHPAAEGGGTASPAVTANAELFGYFADRLRERRRNPGDDIISALARPQAGNDTGLTPTEILVNAHLLLAGGHETTRHALAGAVVALAEHPGQWARLRKDPSLMPAAVEEIIRWSAPSLNIVRTATTDIEIAGQRVRAGQQVSLWPPIANRDHAAFPDAESFDVGREPNRHLSFGMGSHFCLGAWTARQEIRILLEELATRATVPEVSGSARRMRSNRTWGYQTLPVRLITAHPST</sequence>
<gene>
    <name evidence="9" type="ORF">SAMN05421812_12835</name>
</gene>
<keyword evidence="4 7" id="KW-0560">Oxidoreductase</keyword>
<dbReference type="GO" id="GO:0017000">
    <property type="term" value="P:antibiotic biosynthetic process"/>
    <property type="evidence" value="ECO:0007669"/>
    <property type="project" value="UniProtKB-ARBA"/>
</dbReference>
<keyword evidence="2 7" id="KW-0349">Heme</keyword>
<evidence type="ECO:0000256" key="4">
    <source>
        <dbReference type="ARBA" id="ARBA00023002"/>
    </source>
</evidence>
<dbReference type="SUPFAM" id="SSF48264">
    <property type="entry name" value="Cytochrome P450"/>
    <property type="match status" value="1"/>
</dbReference>
<evidence type="ECO:0000256" key="5">
    <source>
        <dbReference type="ARBA" id="ARBA00023004"/>
    </source>
</evidence>
<dbReference type="AlphaFoldDB" id="A0A239PHV4"/>
<dbReference type="GO" id="GO:0020037">
    <property type="term" value="F:heme binding"/>
    <property type="evidence" value="ECO:0007669"/>
    <property type="project" value="InterPro"/>
</dbReference>
<keyword evidence="6 7" id="KW-0503">Monooxygenase</keyword>
<organism evidence="9 10">
    <name type="scientific">Asanoa hainanensis</name>
    <dbReference type="NCBI Taxonomy" id="560556"/>
    <lineage>
        <taxon>Bacteria</taxon>
        <taxon>Bacillati</taxon>
        <taxon>Actinomycetota</taxon>
        <taxon>Actinomycetes</taxon>
        <taxon>Micromonosporales</taxon>
        <taxon>Micromonosporaceae</taxon>
        <taxon>Asanoa</taxon>
    </lineage>
</organism>
<dbReference type="PRINTS" id="PR00359">
    <property type="entry name" value="BP450"/>
</dbReference>
<dbReference type="PRINTS" id="PR00385">
    <property type="entry name" value="P450"/>
</dbReference>
<dbReference type="PROSITE" id="PS00086">
    <property type="entry name" value="CYTOCHROME_P450"/>
    <property type="match status" value="1"/>
</dbReference>
<evidence type="ECO:0000313" key="9">
    <source>
        <dbReference type="EMBL" id="SNT65889.1"/>
    </source>
</evidence>
<evidence type="ECO:0000256" key="3">
    <source>
        <dbReference type="ARBA" id="ARBA00022723"/>
    </source>
</evidence>
<reference evidence="9 10" key="1">
    <citation type="submission" date="2017-06" db="EMBL/GenBank/DDBJ databases">
        <authorList>
            <person name="Kim H.J."/>
            <person name="Triplett B.A."/>
        </authorList>
    </citation>
    <scope>NUCLEOTIDE SEQUENCE [LARGE SCALE GENOMIC DNA]</scope>
    <source>
        <strain evidence="9 10">CGMCC 4.5593</strain>
    </source>
</reference>
<keyword evidence="5 7" id="KW-0408">Iron</keyword>